<dbReference type="PANTHER" id="PTHR43283:SF18">
    <property type="match status" value="1"/>
</dbReference>
<dbReference type="PANTHER" id="PTHR43283">
    <property type="entry name" value="BETA-LACTAMASE-RELATED"/>
    <property type="match status" value="1"/>
</dbReference>
<feature type="signal peptide" evidence="1">
    <location>
        <begin position="1"/>
        <end position="24"/>
    </location>
</feature>
<dbReference type="InterPro" id="IPR050789">
    <property type="entry name" value="Diverse_Enzym_Activities"/>
</dbReference>
<proteinExistence type="predicted"/>
<dbReference type="InterPro" id="IPR001466">
    <property type="entry name" value="Beta-lactam-related"/>
</dbReference>
<evidence type="ECO:0000313" key="4">
    <source>
        <dbReference type="Proteomes" id="UP000699975"/>
    </source>
</evidence>
<comment type="caution">
    <text evidence="3">The sequence shown here is derived from an EMBL/GenBank/DDBJ whole genome shotgun (WGS) entry which is preliminary data.</text>
</comment>
<gene>
    <name evidence="3" type="ORF">KCG45_11175</name>
</gene>
<sequence>MITRKSFAGILAAGLTLASSHAFAQSDDAAPPAEVIKVATNALEQDNIAGIAMARIENGEVVWTGYWGEQSPGIPVTADTAFNTASVAKTIIAETVLRLSDQGKMSLDDPITDHYKHPDLGDDPRYATLTPRILLSHQAALKNWPWNYDDDRMAFTGTPGTGQLSYSGEGVEIVMRYLEARFGKTYPELAEEVVFEPLGVEGIAVGREDWLEGRVSEPRGGDGTVYPPFTGSGSGGLLAIGNYTAADNLYATAPGYAQLLIKLIEGEGLSQEMQAERAALLSSSPDEMGYFCIAEADDCPDPIGFGVGWGLFGEPDRTVLNHGGNDFAEHAQVYFIPETREGLVLFVNGGNAFPTGIDLILAVDPELRMAKHFDALIKRMREAEGG</sequence>
<evidence type="ECO:0000313" key="3">
    <source>
        <dbReference type="EMBL" id="MBV7266742.1"/>
    </source>
</evidence>
<dbReference type="RefSeq" id="WP_218317293.1">
    <property type="nucleotide sequence ID" value="NZ_JAGSPB010000002.1"/>
</dbReference>
<protein>
    <submittedName>
        <fullName evidence="3">Beta-lactamase family protein</fullName>
    </submittedName>
</protein>
<keyword evidence="1" id="KW-0732">Signal</keyword>
<dbReference type="EMBL" id="JAGSPB010000002">
    <property type="protein sequence ID" value="MBV7266742.1"/>
    <property type="molecule type" value="Genomic_DNA"/>
</dbReference>
<dbReference type="Proteomes" id="UP000699975">
    <property type="component" value="Unassembled WGS sequence"/>
</dbReference>
<organism evidence="3 4">
    <name type="scientific">Erythrobacter ani</name>
    <dbReference type="NCBI Taxonomy" id="2827235"/>
    <lineage>
        <taxon>Bacteria</taxon>
        <taxon>Pseudomonadati</taxon>
        <taxon>Pseudomonadota</taxon>
        <taxon>Alphaproteobacteria</taxon>
        <taxon>Sphingomonadales</taxon>
        <taxon>Erythrobacteraceae</taxon>
        <taxon>Erythrobacter/Porphyrobacter group</taxon>
        <taxon>Erythrobacter</taxon>
    </lineage>
</organism>
<name>A0ABS6SP00_9SPHN</name>
<feature type="domain" description="Beta-lactamase-related" evidence="2">
    <location>
        <begin position="38"/>
        <end position="351"/>
    </location>
</feature>
<evidence type="ECO:0000256" key="1">
    <source>
        <dbReference type="SAM" id="SignalP"/>
    </source>
</evidence>
<keyword evidence="4" id="KW-1185">Reference proteome</keyword>
<reference evidence="3 4" key="1">
    <citation type="submission" date="2021-04" db="EMBL/GenBank/DDBJ databases">
        <authorList>
            <person name="Pira H."/>
            <person name="Risdian C."/>
            <person name="Wink J."/>
        </authorList>
    </citation>
    <scope>NUCLEOTIDE SEQUENCE [LARGE SCALE GENOMIC DNA]</scope>
    <source>
        <strain evidence="3 4">WH131</strain>
    </source>
</reference>
<feature type="chain" id="PRO_5045051253" evidence="1">
    <location>
        <begin position="25"/>
        <end position="386"/>
    </location>
</feature>
<accession>A0ABS6SP00</accession>
<dbReference type="Pfam" id="PF00144">
    <property type="entry name" value="Beta-lactamase"/>
    <property type="match status" value="1"/>
</dbReference>
<evidence type="ECO:0000259" key="2">
    <source>
        <dbReference type="Pfam" id="PF00144"/>
    </source>
</evidence>